<organism evidence="1 2">
    <name type="scientific">Streptomyces oceani</name>
    <dbReference type="NCBI Taxonomy" id="1075402"/>
    <lineage>
        <taxon>Bacteria</taxon>
        <taxon>Bacillati</taxon>
        <taxon>Actinomycetota</taxon>
        <taxon>Actinomycetes</taxon>
        <taxon>Kitasatosporales</taxon>
        <taxon>Streptomycetaceae</taxon>
        <taxon>Streptomyces</taxon>
    </lineage>
</organism>
<sequence length="135" mass="15276">MSSSRLFAVHLGIFSTEDDAGRVREACTRWLEPLGLSHELSLIGPEERTPAGELTLAERYEELPDQWRAQYGEPAPASHDIRELRLRLRCSPDVLEDVWERLTRTLCPDPEHASPCPIPWSGGWRGEVEADTDGR</sequence>
<name>A0A1E7KNB6_9ACTN</name>
<keyword evidence="2" id="KW-1185">Reference proteome</keyword>
<dbReference type="RefSeq" id="WP_079166196.1">
    <property type="nucleotide sequence ID" value="NZ_LJGU01000097.1"/>
</dbReference>
<dbReference type="EMBL" id="LJGU01000097">
    <property type="protein sequence ID" value="OEV05469.1"/>
    <property type="molecule type" value="Genomic_DNA"/>
</dbReference>
<proteinExistence type="predicted"/>
<dbReference type="OrthoDB" id="4311068at2"/>
<gene>
    <name evidence="1" type="ORF">AN216_03130</name>
</gene>
<dbReference type="STRING" id="1075402.AN216_03130"/>
<dbReference type="Proteomes" id="UP000176101">
    <property type="component" value="Unassembled WGS sequence"/>
</dbReference>
<evidence type="ECO:0000313" key="2">
    <source>
        <dbReference type="Proteomes" id="UP000176101"/>
    </source>
</evidence>
<comment type="caution">
    <text evidence="1">The sequence shown here is derived from an EMBL/GenBank/DDBJ whole genome shotgun (WGS) entry which is preliminary data.</text>
</comment>
<reference evidence="1 2" key="1">
    <citation type="journal article" date="2016" name="Front. Microbiol.">
        <title>Comparative Genomics Analysis of Streptomyces Species Reveals Their Adaptation to the Marine Environment and Their Diversity at the Genomic Level.</title>
        <authorList>
            <person name="Tian X."/>
            <person name="Zhang Z."/>
            <person name="Yang T."/>
            <person name="Chen M."/>
            <person name="Li J."/>
            <person name="Chen F."/>
            <person name="Yang J."/>
            <person name="Li W."/>
            <person name="Zhang B."/>
            <person name="Zhang Z."/>
            <person name="Wu J."/>
            <person name="Zhang C."/>
            <person name="Long L."/>
            <person name="Xiao J."/>
        </authorList>
    </citation>
    <scope>NUCLEOTIDE SEQUENCE [LARGE SCALE GENOMIC DNA]</scope>
    <source>
        <strain evidence="1 2">SCSIO 02100</strain>
    </source>
</reference>
<accession>A0A1E7KNB6</accession>
<protein>
    <submittedName>
        <fullName evidence="1">Uncharacterized protein</fullName>
    </submittedName>
</protein>
<evidence type="ECO:0000313" key="1">
    <source>
        <dbReference type="EMBL" id="OEV05469.1"/>
    </source>
</evidence>
<dbReference type="AlphaFoldDB" id="A0A1E7KNB6"/>